<organism evidence="2 3">
    <name type="scientific">Actinoplanes oblitus</name>
    <dbReference type="NCBI Taxonomy" id="3040509"/>
    <lineage>
        <taxon>Bacteria</taxon>
        <taxon>Bacillati</taxon>
        <taxon>Actinomycetota</taxon>
        <taxon>Actinomycetes</taxon>
        <taxon>Micromonosporales</taxon>
        <taxon>Micromonosporaceae</taxon>
        <taxon>Actinoplanes</taxon>
    </lineage>
</organism>
<dbReference type="RefSeq" id="WP_284914353.1">
    <property type="nucleotide sequence ID" value="NZ_CP126980.1"/>
</dbReference>
<proteinExistence type="predicted"/>
<evidence type="ECO:0000259" key="1">
    <source>
        <dbReference type="Pfam" id="PF03992"/>
    </source>
</evidence>
<dbReference type="Gene3D" id="3.30.70.100">
    <property type="match status" value="1"/>
</dbReference>
<sequence length="95" mass="10309">MRFLAQAVHYPKPEHRDDLVAAMDRMRAASAGVPGLEQIGGFEDADGGRIIAVSIWSSLEALQAGMATLGGAIADVPFAEWERREHSLEFFPQVA</sequence>
<dbReference type="InterPro" id="IPR011008">
    <property type="entry name" value="Dimeric_a/b-barrel"/>
</dbReference>
<dbReference type="Pfam" id="PF03992">
    <property type="entry name" value="ABM"/>
    <property type="match status" value="1"/>
</dbReference>
<accession>A0ABY8W5Q0</accession>
<keyword evidence="2" id="KW-0503">Monooxygenase</keyword>
<keyword evidence="2" id="KW-0560">Oxidoreductase</keyword>
<reference evidence="2 3" key="1">
    <citation type="submission" date="2023-06" db="EMBL/GenBank/DDBJ databases">
        <authorList>
            <person name="Yushchuk O."/>
            <person name="Binda E."/>
            <person name="Ruckert-Reed C."/>
            <person name="Fedorenko V."/>
            <person name="Kalinowski J."/>
            <person name="Marinelli F."/>
        </authorList>
    </citation>
    <scope>NUCLEOTIDE SEQUENCE [LARGE SCALE GENOMIC DNA]</scope>
    <source>
        <strain evidence="2 3">NRRL 3884</strain>
    </source>
</reference>
<dbReference type="GO" id="GO:0004497">
    <property type="term" value="F:monooxygenase activity"/>
    <property type="evidence" value="ECO:0007669"/>
    <property type="project" value="UniProtKB-KW"/>
</dbReference>
<keyword evidence="3" id="KW-1185">Reference proteome</keyword>
<dbReference type="Proteomes" id="UP001240150">
    <property type="component" value="Chromosome"/>
</dbReference>
<evidence type="ECO:0000313" key="3">
    <source>
        <dbReference type="Proteomes" id="UP001240150"/>
    </source>
</evidence>
<gene>
    <name evidence="2" type="ORF">ACTOB_005112</name>
</gene>
<feature type="domain" description="ABM" evidence="1">
    <location>
        <begin position="5"/>
        <end position="64"/>
    </location>
</feature>
<dbReference type="EMBL" id="CP126980">
    <property type="protein sequence ID" value="WIM93145.1"/>
    <property type="molecule type" value="Genomic_DNA"/>
</dbReference>
<evidence type="ECO:0000313" key="2">
    <source>
        <dbReference type="EMBL" id="WIM93145.1"/>
    </source>
</evidence>
<name>A0ABY8W5Q0_9ACTN</name>
<dbReference type="InterPro" id="IPR007138">
    <property type="entry name" value="ABM_dom"/>
</dbReference>
<dbReference type="SUPFAM" id="SSF54909">
    <property type="entry name" value="Dimeric alpha+beta barrel"/>
    <property type="match status" value="1"/>
</dbReference>
<protein>
    <submittedName>
        <fullName evidence="2">Antibiotic biosynthesis monooxygenase</fullName>
    </submittedName>
</protein>